<organism evidence="1 2">
    <name type="scientific">Panagrolaimus sp. PS1159</name>
    <dbReference type="NCBI Taxonomy" id="55785"/>
    <lineage>
        <taxon>Eukaryota</taxon>
        <taxon>Metazoa</taxon>
        <taxon>Ecdysozoa</taxon>
        <taxon>Nematoda</taxon>
        <taxon>Chromadorea</taxon>
        <taxon>Rhabditida</taxon>
        <taxon>Tylenchina</taxon>
        <taxon>Panagrolaimomorpha</taxon>
        <taxon>Panagrolaimoidea</taxon>
        <taxon>Panagrolaimidae</taxon>
        <taxon>Panagrolaimus</taxon>
    </lineage>
</organism>
<accession>A0AC35F8J5</accession>
<proteinExistence type="predicted"/>
<evidence type="ECO:0000313" key="1">
    <source>
        <dbReference type="Proteomes" id="UP000887580"/>
    </source>
</evidence>
<sequence>MPSTYTFNMVMTCEGCAGAAKRVLGKLGDKVLNVETDVSSQTVRVTTDLSSEEILTTLKKTGKEVSLAQ</sequence>
<evidence type="ECO:0000313" key="2">
    <source>
        <dbReference type="WBParaSite" id="PS1159_v2.g14896.t1"/>
    </source>
</evidence>
<dbReference type="Proteomes" id="UP000887580">
    <property type="component" value="Unplaced"/>
</dbReference>
<name>A0AC35F8J5_9BILA</name>
<dbReference type="WBParaSite" id="PS1159_v2.g14896.t1">
    <property type="protein sequence ID" value="PS1159_v2.g14896.t1"/>
    <property type="gene ID" value="PS1159_v2.g14896"/>
</dbReference>
<reference evidence="2" key="1">
    <citation type="submission" date="2022-11" db="UniProtKB">
        <authorList>
            <consortium name="WormBaseParasite"/>
        </authorList>
    </citation>
    <scope>IDENTIFICATION</scope>
</reference>
<protein>
    <submittedName>
        <fullName evidence="2">HMA domain-containing protein</fullName>
    </submittedName>
</protein>